<reference evidence="1" key="1">
    <citation type="submission" date="2022-08" db="EMBL/GenBank/DDBJ databases">
        <title>Novel sulphate-reducing endosymbionts in the free-living metamonad Anaeramoeba.</title>
        <authorList>
            <person name="Jerlstrom-Hultqvist J."/>
            <person name="Cepicka I."/>
            <person name="Gallot-Lavallee L."/>
            <person name="Salas-Leiva D."/>
            <person name="Curtis B.A."/>
            <person name="Zahonova K."/>
            <person name="Pipaliya S."/>
            <person name="Dacks J."/>
            <person name="Roger A.J."/>
        </authorList>
    </citation>
    <scope>NUCLEOTIDE SEQUENCE</scope>
    <source>
        <strain evidence="1">Busselton2</strain>
    </source>
</reference>
<sequence length="206" mass="24800">MLSLNLLATQNEETLFQVFYYSLTGIPINRLVSFKYTDPKNNITSIQKNVLELEDEGLIFCEKLSNYDEDNLRIYLPFFYINKLMKKRTELQNFHYPRKFETPTKTKKFATNEKDDLITFLLRIQILMVNDKQKNRMRNQNQNQNQNKTILNFKDIFSNIERFFFIKKTILINKSKKNKKKKLTRYINLNNGYLGSHNDEERSKVR</sequence>
<gene>
    <name evidence="1" type="ORF">M0812_30389</name>
</gene>
<protein>
    <submittedName>
        <fullName evidence="1">Uncharacterized protein</fullName>
    </submittedName>
</protein>
<dbReference type="Proteomes" id="UP001146793">
    <property type="component" value="Unassembled WGS sequence"/>
</dbReference>
<proteinExistence type="predicted"/>
<accession>A0AAV8AFZ6</accession>
<dbReference type="EMBL" id="JANTQA010000004">
    <property type="protein sequence ID" value="KAJ3453057.1"/>
    <property type="molecule type" value="Genomic_DNA"/>
</dbReference>
<evidence type="ECO:0000313" key="1">
    <source>
        <dbReference type="EMBL" id="KAJ3453057.1"/>
    </source>
</evidence>
<organism evidence="1 2">
    <name type="scientific">Anaeramoeba flamelloides</name>
    <dbReference type="NCBI Taxonomy" id="1746091"/>
    <lineage>
        <taxon>Eukaryota</taxon>
        <taxon>Metamonada</taxon>
        <taxon>Anaeramoebidae</taxon>
        <taxon>Anaeramoeba</taxon>
    </lineage>
</organism>
<dbReference type="AlphaFoldDB" id="A0AAV8AFZ6"/>
<name>A0AAV8AFZ6_9EUKA</name>
<evidence type="ECO:0000313" key="2">
    <source>
        <dbReference type="Proteomes" id="UP001146793"/>
    </source>
</evidence>
<comment type="caution">
    <text evidence="1">The sequence shown here is derived from an EMBL/GenBank/DDBJ whole genome shotgun (WGS) entry which is preliminary data.</text>
</comment>